<protein>
    <recommendedName>
        <fullName evidence="3">AAA+ ATPase domain-containing protein</fullName>
    </recommendedName>
</protein>
<reference evidence="4 5" key="1">
    <citation type="journal article" date="2023" name="Life. Sci Alliance">
        <title>Evolutionary insights into 3D genome organization and epigenetic landscape of Vigna mungo.</title>
        <authorList>
            <person name="Junaid A."/>
            <person name="Singh B."/>
            <person name="Bhatia S."/>
        </authorList>
    </citation>
    <scope>NUCLEOTIDE SEQUENCE [LARGE SCALE GENOMIC DNA]</scope>
    <source>
        <strain evidence="4">Urdbean</strain>
    </source>
</reference>
<dbReference type="EMBL" id="CP144698">
    <property type="protein sequence ID" value="WVZ17277.1"/>
    <property type="molecule type" value="Genomic_DNA"/>
</dbReference>
<dbReference type="InterPro" id="IPR032675">
    <property type="entry name" value="LRR_dom_sf"/>
</dbReference>
<evidence type="ECO:0000313" key="5">
    <source>
        <dbReference type="Proteomes" id="UP001374535"/>
    </source>
</evidence>
<dbReference type="SMART" id="SM00382">
    <property type="entry name" value="AAA"/>
    <property type="match status" value="1"/>
</dbReference>
<proteinExistence type="inferred from homology"/>
<dbReference type="Gene3D" id="3.40.50.300">
    <property type="entry name" value="P-loop containing nucleotide triphosphate hydrolases"/>
    <property type="match status" value="1"/>
</dbReference>
<dbReference type="InterPro" id="IPR002182">
    <property type="entry name" value="NB-ARC"/>
</dbReference>
<evidence type="ECO:0000259" key="3">
    <source>
        <dbReference type="SMART" id="SM00382"/>
    </source>
</evidence>
<dbReference type="Pfam" id="PF23247">
    <property type="entry name" value="LRR_RPS2"/>
    <property type="match status" value="2"/>
</dbReference>
<keyword evidence="2" id="KW-0611">Plant defense</keyword>
<dbReference type="SUPFAM" id="SSF52058">
    <property type="entry name" value="L domain-like"/>
    <property type="match status" value="1"/>
</dbReference>
<sequence length="1344" mass="154043">MDAALKIIDPVIVFLWDHGIRQVTYIFRYEKHFEELNKEVKHLGEVKKGLHRLRDEAKSKGDIVEDRVEEWFGEVGEFESRVENYIKDEGHKKTRGLYHVFPYYRHKLGRKAKKMENEASLLRDASPKVDEVSYAKKVTSFDLTSSNLGYIEFDSRKSIVEDVMTKLKNPNMKIIGLHGSQGMGKSTLIKEIANKAKDEGLFDRVAEIDVTINPNPLKIQEDIAHVLGLPLSGESENVRADYLRRWLKIENVSILIILDDLHERLDLNRLGIPVDDDYDLRKKNELSISSSEQGSNANLNSTKVTVGGTRGTDEKVLKKENFLSSYKGCRVLLSSRHKEVFPDEVDLESIFSLKELDDNDSLMLFENEAGRGNKMSMPKEEIKNYCIGTPMTIIRCAKRFKSWIESESEPTLDKFKFEWEKSMKITNETKHHFPKDEELKFIYLLCAQMGPLPLIMDLVKYCFGLGIFEGVSLLSEARHKINKSIQELQDLGLVSYKSPNTHFKMSHIIRGDALSNAHKDHNIFALRDGKLDDWPELEKCTSISICNSDIIDGLPHFINCPHLKFLQIDTSDPSLEIPESFFKRMENLKVLILTGFRLSSLPYSIECLSNLRMFSLERCTLDCNLSLVRKLKKLRILSFSGSQLETLPTELQYLDKLRLLDISDCFELKFIPPNLLSSLTCLEELYISKSLIKMLVETDTNKGQNSFLSELTNLHQLKVVDLSIPCVSSFPNQLIFDKLTYYKIEIGDFEMISVGEFWMPNKYEELKVLALQLKNDTDIRSKEGIKLLLKTVHSLLLGEAGVQNVVNDLNMDGFLNLKHLSIINNKDIKYVNSTKNLSNCGNVFPNLEYICLYNMMNLKMICYGEVTVASFAKLKTVKVEMCYRLENLFSFYTIKTSTCAEETSEISDCNSYMNEFLASLEMIEVCKCESLKEILQIPVNYDKVEFFMLRTLTLQSLPSLTCFITKVESSCGSNVTKTQTTNRGQIEISTEEDEHSDKAPPLFGELVEVPNLENLNLSSLNIHKIWSNQHSSSVCFQNLINLVVKDCDKLTHLCSLPMASHLKKLKSLVISECPIMEKIFETEGIIAENVYVFPKLEEIHLSKMNGLIDIWQTKVSADSFSNLISVTIEECNQLNKIFPSQMEGWFESLINLRVSKCKSVIEIFEINDSHEINASGIDTNLQVILLESLPKLTQLWSKDPDGILNFKKLRTIDVRNCDELTNLFPTSVAKDVSKLERMSVFRCKKMVEIVASKDASEDMKDPLKFPELTYVRLYGLSNMKQFYEGRHPIKCPKLKELSIDKCVKLQTFLQEKSETRNEENFIFLAEEVSNMPSLSYFRKKKLVL</sequence>
<evidence type="ECO:0000256" key="1">
    <source>
        <dbReference type="ARBA" id="ARBA00008894"/>
    </source>
</evidence>
<dbReference type="GO" id="GO:0043531">
    <property type="term" value="F:ADP binding"/>
    <property type="evidence" value="ECO:0007669"/>
    <property type="project" value="InterPro"/>
</dbReference>
<dbReference type="InterPro" id="IPR057135">
    <property type="entry name" value="At4g27190-like_LRR"/>
</dbReference>
<dbReference type="InterPro" id="IPR050905">
    <property type="entry name" value="Plant_NBS-LRR"/>
</dbReference>
<dbReference type="InterPro" id="IPR003593">
    <property type="entry name" value="AAA+_ATPase"/>
</dbReference>
<evidence type="ECO:0000256" key="2">
    <source>
        <dbReference type="ARBA" id="ARBA00022821"/>
    </source>
</evidence>
<keyword evidence="5" id="KW-1185">Reference proteome</keyword>
<feature type="domain" description="AAA+ ATPase" evidence="3">
    <location>
        <begin position="171"/>
        <end position="361"/>
    </location>
</feature>
<dbReference type="PANTHER" id="PTHR33463">
    <property type="entry name" value="NB-ARC DOMAIN-CONTAINING PROTEIN-RELATED"/>
    <property type="match status" value="1"/>
</dbReference>
<gene>
    <name evidence="4" type="ORF">V8G54_010259</name>
</gene>
<organism evidence="4 5">
    <name type="scientific">Vigna mungo</name>
    <name type="common">Black gram</name>
    <name type="synonym">Phaseolus mungo</name>
    <dbReference type="NCBI Taxonomy" id="3915"/>
    <lineage>
        <taxon>Eukaryota</taxon>
        <taxon>Viridiplantae</taxon>
        <taxon>Streptophyta</taxon>
        <taxon>Embryophyta</taxon>
        <taxon>Tracheophyta</taxon>
        <taxon>Spermatophyta</taxon>
        <taxon>Magnoliopsida</taxon>
        <taxon>eudicotyledons</taxon>
        <taxon>Gunneridae</taxon>
        <taxon>Pentapetalae</taxon>
        <taxon>rosids</taxon>
        <taxon>fabids</taxon>
        <taxon>Fabales</taxon>
        <taxon>Fabaceae</taxon>
        <taxon>Papilionoideae</taxon>
        <taxon>50 kb inversion clade</taxon>
        <taxon>NPAAA clade</taxon>
        <taxon>indigoferoid/millettioid clade</taxon>
        <taxon>Phaseoleae</taxon>
        <taxon>Vigna</taxon>
    </lineage>
</organism>
<accession>A0AAQ3NYI7</accession>
<evidence type="ECO:0000313" key="4">
    <source>
        <dbReference type="EMBL" id="WVZ17277.1"/>
    </source>
</evidence>
<dbReference type="Proteomes" id="UP001374535">
    <property type="component" value="Chromosome 3"/>
</dbReference>
<dbReference type="PRINTS" id="PR00364">
    <property type="entry name" value="DISEASERSIST"/>
</dbReference>
<dbReference type="Gene3D" id="3.80.10.10">
    <property type="entry name" value="Ribonuclease Inhibitor"/>
    <property type="match status" value="4"/>
</dbReference>
<dbReference type="PANTHER" id="PTHR33463:SF196">
    <property type="entry name" value="NB-ARC DOMAIN DISEASE RESISTANCE PROTEIN"/>
    <property type="match status" value="1"/>
</dbReference>
<dbReference type="SUPFAM" id="SSF52540">
    <property type="entry name" value="P-loop containing nucleoside triphosphate hydrolases"/>
    <property type="match status" value="1"/>
</dbReference>
<name>A0AAQ3NYI7_VIGMU</name>
<comment type="similarity">
    <text evidence="1">Belongs to the disease resistance NB-LRR family.</text>
</comment>
<dbReference type="Pfam" id="PF00931">
    <property type="entry name" value="NB-ARC"/>
    <property type="match status" value="1"/>
</dbReference>
<dbReference type="InterPro" id="IPR027417">
    <property type="entry name" value="P-loop_NTPase"/>
</dbReference>